<dbReference type="SUPFAM" id="SSF50978">
    <property type="entry name" value="WD40 repeat-like"/>
    <property type="match status" value="1"/>
</dbReference>
<feature type="repeat" description="WD" evidence="1">
    <location>
        <begin position="63"/>
        <end position="93"/>
    </location>
</feature>
<feature type="repeat" description="WD" evidence="1">
    <location>
        <begin position="20"/>
        <end position="61"/>
    </location>
</feature>
<dbReference type="RefSeq" id="WP_425608735.1">
    <property type="nucleotide sequence ID" value="NZ_JAMQAW010000045.1"/>
</dbReference>
<dbReference type="InterPro" id="IPR015943">
    <property type="entry name" value="WD40/YVTN_repeat-like_dom_sf"/>
</dbReference>
<name>A0ABT0UWH3_9ACTN</name>
<sequence>DDKMVRLWDPATGQPVGQPLTDHTHAVVGVAFSPDGRLLATTSDDKMVRLWDPATGQPVGQPLTGHTHWVRGVAFSPDGRLLATTSVDKTVRLHVLLLNDRV</sequence>
<evidence type="ECO:0000313" key="3">
    <source>
        <dbReference type="EMBL" id="MCM2392747.1"/>
    </source>
</evidence>
<evidence type="ECO:0000256" key="2">
    <source>
        <dbReference type="SAM" id="MobiDB-lite"/>
    </source>
</evidence>
<dbReference type="InterPro" id="IPR036322">
    <property type="entry name" value="WD40_repeat_dom_sf"/>
</dbReference>
<gene>
    <name evidence="3" type="ORF">NBG84_31430</name>
</gene>
<dbReference type="Proteomes" id="UP001431429">
    <property type="component" value="Unassembled WGS sequence"/>
</dbReference>
<dbReference type="Gene3D" id="2.130.10.10">
    <property type="entry name" value="YVTN repeat-like/Quinoprotein amine dehydrogenase"/>
    <property type="match status" value="1"/>
</dbReference>
<protein>
    <recommendedName>
        <fullName evidence="5">WD40 repeat domain-containing protein</fullName>
    </recommendedName>
</protein>
<dbReference type="SMART" id="SM00320">
    <property type="entry name" value="WD40"/>
    <property type="match status" value="2"/>
</dbReference>
<organism evidence="3 4">
    <name type="scientific">Streptomyces albipurpureus</name>
    <dbReference type="NCBI Taxonomy" id="2897419"/>
    <lineage>
        <taxon>Bacteria</taxon>
        <taxon>Bacillati</taxon>
        <taxon>Actinomycetota</taxon>
        <taxon>Actinomycetes</taxon>
        <taxon>Kitasatosporales</taxon>
        <taxon>Streptomycetaceae</taxon>
        <taxon>Streptomyces</taxon>
    </lineage>
</organism>
<dbReference type="Pfam" id="PF00400">
    <property type="entry name" value="WD40"/>
    <property type="match status" value="2"/>
</dbReference>
<feature type="non-terminal residue" evidence="3">
    <location>
        <position position="1"/>
    </location>
</feature>
<keyword evidence="1" id="KW-0853">WD repeat</keyword>
<evidence type="ECO:0000313" key="4">
    <source>
        <dbReference type="Proteomes" id="UP001431429"/>
    </source>
</evidence>
<dbReference type="PANTHER" id="PTHR19879:SF9">
    <property type="entry name" value="TRANSCRIPTION INITIATION FACTOR TFIID SUBUNIT 5"/>
    <property type="match status" value="1"/>
</dbReference>
<comment type="caution">
    <text evidence="3">The sequence shown here is derived from an EMBL/GenBank/DDBJ whole genome shotgun (WGS) entry which is preliminary data.</text>
</comment>
<proteinExistence type="predicted"/>
<evidence type="ECO:0000256" key="1">
    <source>
        <dbReference type="PROSITE-ProRule" id="PRU00221"/>
    </source>
</evidence>
<feature type="region of interest" description="Disordered" evidence="2">
    <location>
        <begin position="1"/>
        <end position="20"/>
    </location>
</feature>
<dbReference type="PROSITE" id="PS50082">
    <property type="entry name" value="WD_REPEATS_2"/>
    <property type="match status" value="2"/>
</dbReference>
<dbReference type="InterPro" id="IPR001680">
    <property type="entry name" value="WD40_rpt"/>
</dbReference>
<accession>A0ABT0UWH3</accession>
<dbReference type="PROSITE" id="PS50294">
    <property type="entry name" value="WD_REPEATS_REGION"/>
    <property type="match status" value="2"/>
</dbReference>
<keyword evidence="4" id="KW-1185">Reference proteome</keyword>
<reference evidence="3" key="1">
    <citation type="submission" date="2022-06" db="EMBL/GenBank/DDBJ databases">
        <title>Genome public.</title>
        <authorList>
            <person name="Sun Q."/>
        </authorList>
    </citation>
    <scope>NUCLEOTIDE SEQUENCE</scope>
    <source>
        <strain evidence="3">CWNU-1</strain>
    </source>
</reference>
<evidence type="ECO:0008006" key="5">
    <source>
        <dbReference type="Google" id="ProtNLM"/>
    </source>
</evidence>
<dbReference type="EMBL" id="JAMQAW010000045">
    <property type="protein sequence ID" value="MCM2392747.1"/>
    <property type="molecule type" value="Genomic_DNA"/>
</dbReference>
<dbReference type="PANTHER" id="PTHR19879">
    <property type="entry name" value="TRANSCRIPTION INITIATION FACTOR TFIID"/>
    <property type="match status" value="1"/>
</dbReference>